<feature type="transmembrane region" description="Helical" evidence="8">
    <location>
        <begin position="136"/>
        <end position="154"/>
    </location>
</feature>
<organism evidence="10 11">
    <name type="scientific">Pseudotenacibaculum haliotis</name>
    <dbReference type="NCBI Taxonomy" id="1862138"/>
    <lineage>
        <taxon>Bacteria</taxon>
        <taxon>Pseudomonadati</taxon>
        <taxon>Bacteroidota</taxon>
        <taxon>Flavobacteriia</taxon>
        <taxon>Flavobacteriales</taxon>
        <taxon>Flavobacteriaceae</taxon>
        <taxon>Pseudotenacibaculum</taxon>
    </lineage>
</organism>
<accession>A0ABW5LU46</accession>
<dbReference type="InterPro" id="IPR036259">
    <property type="entry name" value="MFS_trans_sf"/>
</dbReference>
<proteinExistence type="inferred from homology"/>
<keyword evidence="11" id="KW-1185">Reference proteome</keyword>
<dbReference type="RefSeq" id="WP_379666321.1">
    <property type="nucleotide sequence ID" value="NZ_JBHULH010000004.1"/>
</dbReference>
<dbReference type="CDD" id="cd17320">
    <property type="entry name" value="MFS_MdfA_MDR_like"/>
    <property type="match status" value="1"/>
</dbReference>
<dbReference type="InterPro" id="IPR004812">
    <property type="entry name" value="Efflux_drug-R_Bcr/CmlA"/>
</dbReference>
<keyword evidence="3" id="KW-0813">Transport</keyword>
<evidence type="ECO:0000256" key="5">
    <source>
        <dbReference type="ARBA" id="ARBA00022692"/>
    </source>
</evidence>
<dbReference type="PANTHER" id="PTHR23502:SF132">
    <property type="entry name" value="POLYAMINE TRANSPORTER 2-RELATED"/>
    <property type="match status" value="1"/>
</dbReference>
<comment type="subcellular location">
    <subcellularLocation>
        <location evidence="1">Cell membrane</location>
        <topology evidence="1">Multi-pass membrane protein</topology>
    </subcellularLocation>
</comment>
<evidence type="ECO:0000313" key="10">
    <source>
        <dbReference type="EMBL" id="MFD2567611.1"/>
    </source>
</evidence>
<feature type="transmembrane region" description="Helical" evidence="8">
    <location>
        <begin position="346"/>
        <end position="367"/>
    </location>
</feature>
<evidence type="ECO:0000256" key="6">
    <source>
        <dbReference type="ARBA" id="ARBA00022989"/>
    </source>
</evidence>
<comment type="similarity">
    <text evidence="2">Belongs to the major facilitator superfamily. Bcr/CmlA family.</text>
</comment>
<feature type="transmembrane region" description="Helical" evidence="8">
    <location>
        <begin position="12"/>
        <end position="30"/>
    </location>
</feature>
<feature type="transmembrane region" description="Helical" evidence="8">
    <location>
        <begin position="373"/>
        <end position="392"/>
    </location>
</feature>
<keyword evidence="6 8" id="KW-1133">Transmembrane helix</keyword>
<protein>
    <submittedName>
        <fullName evidence="10">Multidrug effflux MFS transporter</fullName>
    </submittedName>
</protein>
<dbReference type="PROSITE" id="PS50850">
    <property type="entry name" value="MFS"/>
    <property type="match status" value="1"/>
</dbReference>
<feature type="transmembrane region" description="Helical" evidence="8">
    <location>
        <begin position="281"/>
        <end position="301"/>
    </location>
</feature>
<feature type="transmembrane region" description="Helical" evidence="8">
    <location>
        <begin position="307"/>
        <end position="334"/>
    </location>
</feature>
<keyword evidence="4" id="KW-1003">Cell membrane</keyword>
<dbReference type="InterPro" id="IPR020846">
    <property type="entry name" value="MFS_dom"/>
</dbReference>
<feature type="transmembrane region" description="Helical" evidence="8">
    <location>
        <begin position="216"/>
        <end position="234"/>
    </location>
</feature>
<evidence type="ECO:0000259" key="9">
    <source>
        <dbReference type="PROSITE" id="PS50850"/>
    </source>
</evidence>
<dbReference type="Pfam" id="PF07690">
    <property type="entry name" value="MFS_1"/>
    <property type="match status" value="1"/>
</dbReference>
<evidence type="ECO:0000256" key="4">
    <source>
        <dbReference type="ARBA" id="ARBA00022475"/>
    </source>
</evidence>
<dbReference type="InterPro" id="IPR005829">
    <property type="entry name" value="Sugar_transporter_CS"/>
</dbReference>
<dbReference type="InterPro" id="IPR011701">
    <property type="entry name" value="MFS"/>
</dbReference>
<dbReference type="NCBIfam" id="TIGR00710">
    <property type="entry name" value="efflux_Bcr_CflA"/>
    <property type="match status" value="1"/>
</dbReference>
<evidence type="ECO:0000256" key="3">
    <source>
        <dbReference type="ARBA" id="ARBA00022448"/>
    </source>
</evidence>
<feature type="domain" description="Major facilitator superfamily (MFS) profile" evidence="9">
    <location>
        <begin position="9"/>
        <end position="397"/>
    </location>
</feature>
<dbReference type="SUPFAM" id="SSF103473">
    <property type="entry name" value="MFS general substrate transporter"/>
    <property type="match status" value="1"/>
</dbReference>
<keyword evidence="5 8" id="KW-0812">Transmembrane</keyword>
<comment type="caution">
    <text evidence="10">The sequence shown here is derived from an EMBL/GenBank/DDBJ whole genome shotgun (WGS) entry which is preliminary data.</text>
</comment>
<feature type="transmembrane region" description="Helical" evidence="8">
    <location>
        <begin position="50"/>
        <end position="66"/>
    </location>
</feature>
<sequence length="399" mass="43755">MTKEQKSQLEFIALMASLMSLVALAIDALLPALNDIGASIGIQQSNDSQLLVTMIFLGLGIGQLISGPLSDSFGRKPIIYFGFALFIIASFICTNATSLEVMIIGRILQGVGLSAPRTISVAIVRDSFQGDYMAKIMSFVTVIFILVPAIAPALGKLLLDFWGWESIFYTQAIISVVVVIWFAIRQKETLKKENQTTFNLQLLSNGIKEFFRHKQAVINTLISGFITGSFLAFLSTAQKIFGEQYDMNDEFPYLFAAIALTVGVSTFLNGKYVVKYGMRKLVVISSIFFTIVPLIYILLFYNTENPSIYVLLAFFVLHFFSFGFFFGNLSALAMEPIGHIAGIGSAINGFVSTIIAVPIAGFIGTYINSTATPLFMGFFLTGLISVVCVQLFSKGRKKT</sequence>
<evidence type="ECO:0000313" key="11">
    <source>
        <dbReference type="Proteomes" id="UP001597508"/>
    </source>
</evidence>
<name>A0ABW5LU46_9FLAO</name>
<reference evidence="11" key="1">
    <citation type="journal article" date="2019" name="Int. J. Syst. Evol. Microbiol.">
        <title>The Global Catalogue of Microorganisms (GCM) 10K type strain sequencing project: providing services to taxonomists for standard genome sequencing and annotation.</title>
        <authorList>
            <consortium name="The Broad Institute Genomics Platform"/>
            <consortium name="The Broad Institute Genome Sequencing Center for Infectious Disease"/>
            <person name="Wu L."/>
            <person name="Ma J."/>
        </authorList>
    </citation>
    <scope>NUCLEOTIDE SEQUENCE [LARGE SCALE GENOMIC DNA]</scope>
    <source>
        <strain evidence="11">KCTC 52127</strain>
    </source>
</reference>
<evidence type="ECO:0000256" key="2">
    <source>
        <dbReference type="ARBA" id="ARBA00006236"/>
    </source>
</evidence>
<dbReference type="PANTHER" id="PTHR23502">
    <property type="entry name" value="MAJOR FACILITATOR SUPERFAMILY"/>
    <property type="match status" value="1"/>
</dbReference>
<keyword evidence="7 8" id="KW-0472">Membrane</keyword>
<evidence type="ECO:0000256" key="8">
    <source>
        <dbReference type="SAM" id="Phobius"/>
    </source>
</evidence>
<dbReference type="EMBL" id="JBHULH010000004">
    <property type="protein sequence ID" value="MFD2567611.1"/>
    <property type="molecule type" value="Genomic_DNA"/>
</dbReference>
<feature type="transmembrane region" description="Helical" evidence="8">
    <location>
        <begin position="254"/>
        <end position="274"/>
    </location>
</feature>
<dbReference type="Gene3D" id="1.20.1720.10">
    <property type="entry name" value="Multidrug resistance protein D"/>
    <property type="match status" value="1"/>
</dbReference>
<feature type="transmembrane region" description="Helical" evidence="8">
    <location>
        <begin position="78"/>
        <end position="97"/>
    </location>
</feature>
<feature type="transmembrane region" description="Helical" evidence="8">
    <location>
        <begin position="166"/>
        <end position="184"/>
    </location>
</feature>
<dbReference type="PROSITE" id="PS00216">
    <property type="entry name" value="SUGAR_TRANSPORT_1"/>
    <property type="match status" value="1"/>
</dbReference>
<gene>
    <name evidence="10" type="ORF">ACFSRZ_09525</name>
</gene>
<evidence type="ECO:0000256" key="1">
    <source>
        <dbReference type="ARBA" id="ARBA00004651"/>
    </source>
</evidence>
<evidence type="ECO:0000256" key="7">
    <source>
        <dbReference type="ARBA" id="ARBA00023136"/>
    </source>
</evidence>
<dbReference type="Proteomes" id="UP001597508">
    <property type="component" value="Unassembled WGS sequence"/>
</dbReference>